<keyword evidence="5" id="KW-0479">Metal-binding</keyword>
<dbReference type="InterPro" id="IPR045249">
    <property type="entry name" value="HARBI1-like"/>
</dbReference>
<protein>
    <recommendedName>
        <fullName evidence="8">DDE Tnp4 domain-containing protein</fullName>
    </recommendedName>
</protein>
<evidence type="ECO:0000256" key="1">
    <source>
        <dbReference type="ARBA" id="ARBA00001968"/>
    </source>
</evidence>
<feature type="domain" description="DDE Tnp4" evidence="8">
    <location>
        <begin position="153"/>
        <end position="312"/>
    </location>
</feature>
<comment type="cofactor">
    <cofactor evidence="1">
        <name>a divalent metal cation</name>
        <dbReference type="ChEBI" id="CHEBI:60240"/>
    </cofactor>
</comment>
<keyword evidence="4" id="KW-0540">Nuclease</keyword>
<evidence type="ECO:0000313" key="9">
    <source>
        <dbReference type="EMBL" id="SPC97834.1"/>
    </source>
</evidence>
<reference evidence="9" key="1">
    <citation type="submission" date="2018-02" db="EMBL/GenBank/DDBJ databases">
        <authorList>
            <person name="Cohen D.B."/>
            <person name="Kent A.D."/>
        </authorList>
    </citation>
    <scope>NUCLEOTIDE SEQUENCE</scope>
</reference>
<dbReference type="InterPro" id="IPR027806">
    <property type="entry name" value="HARBI1_dom"/>
</dbReference>
<comment type="subcellular location">
    <subcellularLocation>
        <location evidence="2">Nucleus</location>
    </subcellularLocation>
</comment>
<accession>A0A2N9GFB5</accession>
<name>A0A2N9GFB5_FAGSY</name>
<dbReference type="AlphaFoldDB" id="A0A2N9GFB5"/>
<dbReference type="GO" id="GO:0046872">
    <property type="term" value="F:metal ion binding"/>
    <property type="evidence" value="ECO:0007669"/>
    <property type="project" value="UniProtKB-KW"/>
</dbReference>
<evidence type="ECO:0000256" key="5">
    <source>
        <dbReference type="ARBA" id="ARBA00022723"/>
    </source>
</evidence>
<dbReference type="GO" id="GO:0016787">
    <property type="term" value="F:hydrolase activity"/>
    <property type="evidence" value="ECO:0007669"/>
    <property type="project" value="UniProtKB-KW"/>
</dbReference>
<dbReference type="Pfam" id="PF13359">
    <property type="entry name" value="DDE_Tnp_4"/>
    <property type="match status" value="1"/>
</dbReference>
<dbReference type="PANTHER" id="PTHR22930">
    <property type="match status" value="1"/>
</dbReference>
<dbReference type="GO" id="GO:0005634">
    <property type="term" value="C:nucleus"/>
    <property type="evidence" value="ECO:0007669"/>
    <property type="project" value="UniProtKB-SubCell"/>
</dbReference>
<dbReference type="EMBL" id="OIVN01001802">
    <property type="protein sequence ID" value="SPC97834.1"/>
    <property type="molecule type" value="Genomic_DNA"/>
</dbReference>
<dbReference type="PANTHER" id="PTHR22930:SF228">
    <property type="entry name" value="PROTEIN ALP1-LIKE"/>
    <property type="match status" value="1"/>
</dbReference>
<comment type="similarity">
    <text evidence="3">Belongs to the HARBI1 family.</text>
</comment>
<keyword evidence="6" id="KW-0378">Hydrolase</keyword>
<evidence type="ECO:0000259" key="8">
    <source>
        <dbReference type="Pfam" id="PF13359"/>
    </source>
</evidence>
<evidence type="ECO:0000256" key="6">
    <source>
        <dbReference type="ARBA" id="ARBA00022801"/>
    </source>
</evidence>
<sequence>MEGNEFNAGLQQRSPRGELAMEAEWRHGGMRSRPLASLVAAARGLVAFGGGGFSDDGVKIWEVIDGFHNDLLLLLGDIGGGGCFGGSFSGGGSGGGTNLMRSIETVHRYFKHVLGAVLKLHKHVIKLPDSDTPLEIRKNGRFYPYFKDCVGAIDGTLVRASVPTEMQGRFRGRKGGMVQNVLAAITFDVKFSYVLAGWEGSAHDSRILNDALNRPRGLQIPEGRYYLGDAGYGVRKGVISPYRSVRYHLNEFSDNPPRNGKELFNLRHSSLRTTIERCFGILKKRFRVLDAEPFWSFPTQVDVVLACCIIHNHIIGVDPLDSIVNDVALDTQFENGSTSRRVQQSQREIQGENREWVKIRDDICRAMWDDYVVRG</sequence>
<evidence type="ECO:0000256" key="7">
    <source>
        <dbReference type="ARBA" id="ARBA00023242"/>
    </source>
</evidence>
<evidence type="ECO:0000256" key="3">
    <source>
        <dbReference type="ARBA" id="ARBA00006958"/>
    </source>
</evidence>
<organism evidence="9">
    <name type="scientific">Fagus sylvatica</name>
    <name type="common">Beechnut</name>
    <dbReference type="NCBI Taxonomy" id="28930"/>
    <lineage>
        <taxon>Eukaryota</taxon>
        <taxon>Viridiplantae</taxon>
        <taxon>Streptophyta</taxon>
        <taxon>Embryophyta</taxon>
        <taxon>Tracheophyta</taxon>
        <taxon>Spermatophyta</taxon>
        <taxon>Magnoliopsida</taxon>
        <taxon>eudicotyledons</taxon>
        <taxon>Gunneridae</taxon>
        <taxon>Pentapetalae</taxon>
        <taxon>rosids</taxon>
        <taxon>fabids</taxon>
        <taxon>Fagales</taxon>
        <taxon>Fagaceae</taxon>
        <taxon>Fagus</taxon>
    </lineage>
</organism>
<gene>
    <name evidence="9" type="ORF">FSB_LOCUS25716</name>
</gene>
<evidence type="ECO:0000256" key="2">
    <source>
        <dbReference type="ARBA" id="ARBA00004123"/>
    </source>
</evidence>
<dbReference type="GO" id="GO:0004518">
    <property type="term" value="F:nuclease activity"/>
    <property type="evidence" value="ECO:0007669"/>
    <property type="project" value="UniProtKB-KW"/>
</dbReference>
<proteinExistence type="inferred from homology"/>
<evidence type="ECO:0000256" key="4">
    <source>
        <dbReference type="ARBA" id="ARBA00022722"/>
    </source>
</evidence>
<keyword evidence="7" id="KW-0539">Nucleus</keyword>